<name>A0A517SA49_9PLAN</name>
<dbReference type="InParanoid" id="A0A517SA49"/>
<dbReference type="EMBL" id="CP036271">
    <property type="protein sequence ID" value="QDT53009.1"/>
    <property type="molecule type" value="Genomic_DNA"/>
</dbReference>
<evidence type="ECO:0000313" key="2">
    <source>
        <dbReference type="Proteomes" id="UP000315700"/>
    </source>
</evidence>
<keyword evidence="2" id="KW-1185">Reference proteome</keyword>
<organism evidence="1 2">
    <name type="scientific">Caulifigura coniformis</name>
    <dbReference type="NCBI Taxonomy" id="2527983"/>
    <lineage>
        <taxon>Bacteria</taxon>
        <taxon>Pseudomonadati</taxon>
        <taxon>Planctomycetota</taxon>
        <taxon>Planctomycetia</taxon>
        <taxon>Planctomycetales</taxon>
        <taxon>Planctomycetaceae</taxon>
        <taxon>Caulifigura</taxon>
    </lineage>
</organism>
<sequence>MISVRKFIVICVSVVSHPAALVGRGARIRAGHERWLNEHLDDRDSINDANDLLKRRSTLSKEQQAEKLRIALGVRESN</sequence>
<protein>
    <submittedName>
        <fullName evidence="1">Uncharacterized protein</fullName>
    </submittedName>
</protein>
<accession>A0A517SA49</accession>
<dbReference type="KEGG" id="ccos:Pan44_10240"/>
<dbReference type="AlphaFoldDB" id="A0A517SA49"/>
<proteinExistence type="predicted"/>
<reference evidence="1 2" key="1">
    <citation type="submission" date="2019-02" db="EMBL/GenBank/DDBJ databases">
        <title>Deep-cultivation of Planctomycetes and their phenomic and genomic characterization uncovers novel biology.</title>
        <authorList>
            <person name="Wiegand S."/>
            <person name="Jogler M."/>
            <person name="Boedeker C."/>
            <person name="Pinto D."/>
            <person name="Vollmers J."/>
            <person name="Rivas-Marin E."/>
            <person name="Kohn T."/>
            <person name="Peeters S.H."/>
            <person name="Heuer A."/>
            <person name="Rast P."/>
            <person name="Oberbeckmann S."/>
            <person name="Bunk B."/>
            <person name="Jeske O."/>
            <person name="Meyerdierks A."/>
            <person name="Storesund J.E."/>
            <person name="Kallscheuer N."/>
            <person name="Luecker S."/>
            <person name="Lage O.M."/>
            <person name="Pohl T."/>
            <person name="Merkel B.J."/>
            <person name="Hornburger P."/>
            <person name="Mueller R.-W."/>
            <person name="Bruemmer F."/>
            <person name="Labrenz M."/>
            <person name="Spormann A.M."/>
            <person name="Op den Camp H."/>
            <person name="Overmann J."/>
            <person name="Amann R."/>
            <person name="Jetten M.S.M."/>
            <person name="Mascher T."/>
            <person name="Medema M.H."/>
            <person name="Devos D.P."/>
            <person name="Kaster A.-K."/>
            <person name="Ovreas L."/>
            <person name="Rohde M."/>
            <person name="Galperin M.Y."/>
            <person name="Jogler C."/>
        </authorList>
    </citation>
    <scope>NUCLEOTIDE SEQUENCE [LARGE SCALE GENOMIC DNA]</scope>
    <source>
        <strain evidence="1 2">Pan44</strain>
    </source>
</reference>
<dbReference type="Proteomes" id="UP000315700">
    <property type="component" value="Chromosome"/>
</dbReference>
<gene>
    <name evidence="1" type="ORF">Pan44_10240</name>
</gene>
<evidence type="ECO:0000313" key="1">
    <source>
        <dbReference type="EMBL" id="QDT53009.1"/>
    </source>
</evidence>
<dbReference type="RefSeq" id="WP_145027850.1">
    <property type="nucleotide sequence ID" value="NZ_CP036271.1"/>
</dbReference>